<reference evidence="2 3" key="1">
    <citation type="journal article" date="2018" name="Nat. Ecol. Evol.">
        <title>Genomic signatures of mitonuclear coevolution across populations of Tigriopus californicus.</title>
        <authorList>
            <person name="Barreto F.S."/>
            <person name="Watson E.T."/>
            <person name="Lima T.G."/>
            <person name="Willett C.S."/>
            <person name="Edmands S."/>
            <person name="Li W."/>
            <person name="Burton R.S."/>
        </authorList>
    </citation>
    <scope>NUCLEOTIDE SEQUENCE [LARGE SCALE GENOMIC DNA]</scope>
    <source>
        <strain evidence="2 3">San Diego</strain>
    </source>
</reference>
<feature type="region of interest" description="Disordered" evidence="1">
    <location>
        <begin position="1"/>
        <end position="27"/>
    </location>
</feature>
<feature type="compositionally biased region" description="Acidic residues" evidence="1">
    <location>
        <begin position="106"/>
        <end position="115"/>
    </location>
</feature>
<dbReference type="Proteomes" id="UP000318571">
    <property type="component" value="Chromosome 9"/>
</dbReference>
<sequence length="187" mass="21222">MPDQWAVPSPMSHPEIKENPHASSRVCRVRVGHKRFVPRSHPRRPPANFKFLIMNSLARLSSSMIERRRDTATKVNGKRTSKRNAGRSSGGTKQGDQEQGKRGEGGEEGEEEEEEEQKKRSGNGRLGPRRVFFRTHESSEELLVEILLVIFPELSNDDATEVLVINEPIHLHRVNQILDFGLGWIQA</sequence>
<evidence type="ECO:0000313" key="3">
    <source>
        <dbReference type="Proteomes" id="UP000318571"/>
    </source>
</evidence>
<dbReference type="EMBL" id="VCGU01000009">
    <property type="protein sequence ID" value="TRY70903.1"/>
    <property type="molecule type" value="Genomic_DNA"/>
</dbReference>
<feature type="region of interest" description="Disordered" evidence="1">
    <location>
        <begin position="64"/>
        <end position="128"/>
    </location>
</feature>
<feature type="compositionally biased region" description="Basic residues" evidence="1">
    <location>
        <begin position="76"/>
        <end position="85"/>
    </location>
</feature>
<proteinExistence type="predicted"/>
<name>A0A553NZN6_TIGCA</name>
<protein>
    <submittedName>
        <fullName evidence="2">Uncharacterized protein</fullName>
    </submittedName>
</protein>
<feature type="compositionally biased region" description="Basic and acidic residues" evidence="1">
    <location>
        <begin position="95"/>
        <end position="105"/>
    </location>
</feature>
<accession>A0A553NZN6</accession>
<evidence type="ECO:0000256" key="1">
    <source>
        <dbReference type="SAM" id="MobiDB-lite"/>
    </source>
</evidence>
<organism evidence="2 3">
    <name type="scientific">Tigriopus californicus</name>
    <name type="common">Marine copepod</name>
    <dbReference type="NCBI Taxonomy" id="6832"/>
    <lineage>
        <taxon>Eukaryota</taxon>
        <taxon>Metazoa</taxon>
        <taxon>Ecdysozoa</taxon>
        <taxon>Arthropoda</taxon>
        <taxon>Crustacea</taxon>
        <taxon>Multicrustacea</taxon>
        <taxon>Hexanauplia</taxon>
        <taxon>Copepoda</taxon>
        <taxon>Harpacticoida</taxon>
        <taxon>Harpacticidae</taxon>
        <taxon>Tigriopus</taxon>
    </lineage>
</organism>
<gene>
    <name evidence="2" type="ORF">TCAL_17252</name>
</gene>
<dbReference type="AlphaFoldDB" id="A0A553NZN6"/>
<evidence type="ECO:0000313" key="2">
    <source>
        <dbReference type="EMBL" id="TRY70903.1"/>
    </source>
</evidence>
<keyword evidence="3" id="KW-1185">Reference proteome</keyword>
<comment type="caution">
    <text evidence="2">The sequence shown here is derived from an EMBL/GenBank/DDBJ whole genome shotgun (WGS) entry which is preliminary data.</text>
</comment>